<feature type="signal peptide" evidence="2">
    <location>
        <begin position="1"/>
        <end position="15"/>
    </location>
</feature>
<proteinExistence type="inferred from homology"/>
<feature type="chain" id="PRO_5013334809" evidence="2">
    <location>
        <begin position="16"/>
        <end position="422"/>
    </location>
</feature>
<evidence type="ECO:0000313" key="3">
    <source>
        <dbReference type="Proteomes" id="UP000095282"/>
    </source>
</evidence>
<organism evidence="3 4">
    <name type="scientific">Caenorhabditis tropicalis</name>
    <dbReference type="NCBI Taxonomy" id="1561998"/>
    <lineage>
        <taxon>Eukaryota</taxon>
        <taxon>Metazoa</taxon>
        <taxon>Ecdysozoa</taxon>
        <taxon>Nematoda</taxon>
        <taxon>Chromadorea</taxon>
        <taxon>Rhabditida</taxon>
        <taxon>Rhabditina</taxon>
        <taxon>Rhabditomorpha</taxon>
        <taxon>Rhabditoidea</taxon>
        <taxon>Rhabditidae</taxon>
        <taxon>Peloderinae</taxon>
        <taxon>Caenorhabditis</taxon>
    </lineage>
</organism>
<dbReference type="STRING" id="1561998.A0A1I7U4S1"/>
<comment type="similarity">
    <text evidence="1">Belongs to the histidine acid phosphatase family.</text>
</comment>
<dbReference type="eggNOG" id="KOG3720">
    <property type="taxonomic scope" value="Eukaryota"/>
</dbReference>
<keyword evidence="2" id="KW-0732">Signal</keyword>
<dbReference type="Pfam" id="PF00328">
    <property type="entry name" value="His_Phos_2"/>
    <property type="match status" value="1"/>
</dbReference>
<evidence type="ECO:0000313" key="4">
    <source>
        <dbReference type="WBParaSite" id="Csp11.Scaffold629.g14840.t1"/>
    </source>
</evidence>
<keyword evidence="3" id="KW-1185">Reference proteome</keyword>
<reference evidence="4" key="1">
    <citation type="submission" date="2016-11" db="UniProtKB">
        <authorList>
            <consortium name="WormBaseParasite"/>
        </authorList>
    </citation>
    <scope>IDENTIFICATION</scope>
</reference>
<dbReference type="InterPro" id="IPR000560">
    <property type="entry name" value="His_Pase_clade-2"/>
</dbReference>
<name>A0A1I7U4S1_9PELO</name>
<accession>A0A1I7U4S1</accession>
<dbReference type="AlphaFoldDB" id="A0A1I7U4S1"/>
<dbReference type="CDD" id="cd07061">
    <property type="entry name" value="HP_HAP_like"/>
    <property type="match status" value="1"/>
</dbReference>
<sequence length="422" mass="48243">MLRFLLIILVFEVNGQKKNDSDDMKLEFVQTLWRHGDRAALFPLYPIFESNWTFGGGGFGQLTPLGMAQMKDLGALYRKIYVEDQEFLSHRYIGKEIYIRSTNVNRTIVSALSMLYGLFPPGAWNIQGVDYPNTVNWQQGFTFVPLHIDDQKTCITSQQCDCERFNLLQDKWAELPEAQTANAKMLALNRKMAALYNITKDQDTFNDYADAWKCQRNWFNDTLYKDLSFYNEDLYSEALTTFAPIKRFMEGYFMNSSIVDGLDIGHETTVIQSGDLINELFDRAQLKANCIKSGQNCTGFFQPLKFYGYSSHDLVIFGLLVSLGVPEVVKTLDGWPDTGAALNIELYSNPDLEFFIKFLYRDNSEDDFEDLTSKVCNRSPYCSLGDFEKLARNLKPLPDFDTLCATPLSSSSSTGTFWLISF</sequence>
<dbReference type="InterPro" id="IPR029033">
    <property type="entry name" value="His_PPase_superfam"/>
</dbReference>
<dbReference type="InterPro" id="IPR050645">
    <property type="entry name" value="Histidine_acid_phosphatase"/>
</dbReference>
<dbReference type="GO" id="GO:0016791">
    <property type="term" value="F:phosphatase activity"/>
    <property type="evidence" value="ECO:0007669"/>
    <property type="project" value="TreeGrafter"/>
</dbReference>
<evidence type="ECO:0000256" key="1">
    <source>
        <dbReference type="ARBA" id="ARBA00005375"/>
    </source>
</evidence>
<dbReference type="WBParaSite" id="Csp11.Scaffold629.g14840.t1">
    <property type="protein sequence ID" value="Csp11.Scaffold629.g14840.t1"/>
    <property type="gene ID" value="Csp11.Scaffold629.g14840"/>
</dbReference>
<dbReference type="Proteomes" id="UP000095282">
    <property type="component" value="Unplaced"/>
</dbReference>
<dbReference type="PANTHER" id="PTHR11567:SF206">
    <property type="entry name" value="HISTIDINE ACID PHOSPHATASE-RELATED"/>
    <property type="match status" value="1"/>
</dbReference>
<dbReference type="PANTHER" id="PTHR11567">
    <property type="entry name" value="ACID PHOSPHATASE-RELATED"/>
    <property type="match status" value="1"/>
</dbReference>
<dbReference type="SUPFAM" id="SSF53254">
    <property type="entry name" value="Phosphoglycerate mutase-like"/>
    <property type="match status" value="1"/>
</dbReference>
<protein>
    <submittedName>
        <fullName evidence="4">Acid phosphatase</fullName>
    </submittedName>
</protein>
<dbReference type="Gene3D" id="3.40.50.1240">
    <property type="entry name" value="Phosphoglycerate mutase-like"/>
    <property type="match status" value="1"/>
</dbReference>
<evidence type="ECO:0000256" key="2">
    <source>
        <dbReference type="SAM" id="SignalP"/>
    </source>
</evidence>